<sequence length="298" mass="33716">MFPEDNIPLTDESHDSNQATSLCIALLRIGLQGKETDERYFDTDAAKPDKNEYYSDYHAIGIEYRQTFLRYSMVELIIDVLGEPAREILPRYVTTKRAITVTNPKYDTLIAYVNGRHNLWAQKLAAPPQLADFAKIKDNIIMSESKAIVFDDACKDILVEIMIAYMNTGQKVFVRTGPPLQDEVLLASDPDTGFSCKRTRINLDNYLECAADLIDVLSNTYGEKPEKYVAKLSDMPRTKCHKSEGENAVKSTPPVLTPAALAAITHIFPNEEDDSIISKHNRHLKTIIRVGMHYLLFR</sequence>
<protein>
    <submittedName>
        <fullName evidence="1">Uncharacterized protein</fullName>
    </submittedName>
</protein>
<reference evidence="1 2" key="1">
    <citation type="journal article" date="2023" name="bioRxiv">
        <title>An intranuclear bacterial parasite of deep-sea mussels expresses apoptosis inhibitors acquired from its host.</title>
        <authorList>
            <person name="Gonzalez Porras M.A."/>
            <person name="Assie A."/>
            <person name="Tietjen M."/>
            <person name="Violette M."/>
            <person name="Kleiner M."/>
            <person name="Gruber-Vodicka H."/>
            <person name="Dubilier N."/>
            <person name="Leisch N."/>
        </authorList>
    </citation>
    <scope>NUCLEOTIDE SEQUENCE [LARGE SCALE GENOMIC DNA]</scope>
    <source>
        <strain evidence="1">IAP13</strain>
    </source>
</reference>
<keyword evidence="2" id="KW-1185">Reference proteome</keyword>
<accession>A0AA90SU99</accession>
<proteinExistence type="predicted"/>
<gene>
    <name evidence="1" type="ORF">QS748_13130</name>
</gene>
<dbReference type="EMBL" id="JASXSV010000029">
    <property type="protein sequence ID" value="MDP0590069.1"/>
    <property type="molecule type" value="Genomic_DNA"/>
</dbReference>
<comment type="caution">
    <text evidence="1">The sequence shown here is derived from an EMBL/GenBank/DDBJ whole genome shotgun (WGS) entry which is preliminary data.</text>
</comment>
<name>A0AA90SU99_9GAMM</name>
<dbReference type="Proteomes" id="UP001178148">
    <property type="component" value="Unassembled WGS sequence"/>
</dbReference>
<dbReference type="AlphaFoldDB" id="A0AA90SU99"/>
<organism evidence="1 2">
    <name type="scientific">Candidatus Endonucleibacter bathymodioli</name>
    <dbReference type="NCBI Taxonomy" id="539814"/>
    <lineage>
        <taxon>Bacteria</taxon>
        <taxon>Pseudomonadati</taxon>
        <taxon>Pseudomonadota</taxon>
        <taxon>Gammaproteobacteria</taxon>
        <taxon>Oceanospirillales</taxon>
        <taxon>Endozoicomonadaceae</taxon>
        <taxon>Candidatus Endonucleibacter</taxon>
    </lineage>
</organism>
<evidence type="ECO:0000313" key="2">
    <source>
        <dbReference type="Proteomes" id="UP001178148"/>
    </source>
</evidence>
<evidence type="ECO:0000313" key="1">
    <source>
        <dbReference type="EMBL" id="MDP0590069.1"/>
    </source>
</evidence>